<evidence type="ECO:0000256" key="3">
    <source>
        <dbReference type="ARBA" id="ARBA00007931"/>
    </source>
</evidence>
<feature type="transmembrane region" description="Helical" evidence="13">
    <location>
        <begin position="54"/>
        <end position="75"/>
    </location>
</feature>
<keyword evidence="11" id="KW-0482">Metalloprotease</keyword>
<evidence type="ECO:0000256" key="2">
    <source>
        <dbReference type="ARBA" id="ARBA00004651"/>
    </source>
</evidence>
<keyword evidence="12 13" id="KW-0472">Membrane</keyword>
<keyword evidence="15" id="KW-1185">Reference proteome</keyword>
<keyword evidence="5" id="KW-0645">Protease</keyword>
<protein>
    <recommendedName>
        <fullName evidence="16">Zinc metalloprotease</fullName>
    </recommendedName>
</protein>
<evidence type="ECO:0000256" key="7">
    <source>
        <dbReference type="ARBA" id="ARBA00022723"/>
    </source>
</evidence>
<dbReference type="PANTHER" id="PTHR35864">
    <property type="entry name" value="ZINC METALLOPROTEASE MJ0611-RELATED"/>
    <property type="match status" value="1"/>
</dbReference>
<proteinExistence type="inferred from homology"/>
<keyword evidence="9" id="KW-0862">Zinc</keyword>
<evidence type="ECO:0000313" key="14">
    <source>
        <dbReference type="EMBL" id="GIQ66932.1"/>
    </source>
</evidence>
<keyword evidence="8" id="KW-0378">Hydrolase</keyword>
<dbReference type="InterPro" id="IPR052348">
    <property type="entry name" value="Metallopeptidase_M50B"/>
</dbReference>
<evidence type="ECO:0008006" key="16">
    <source>
        <dbReference type="Google" id="ProtNLM"/>
    </source>
</evidence>
<organism evidence="14 15">
    <name type="scientific">Paenibacillus cisolokensis</name>
    <dbReference type="NCBI Taxonomy" id="1658519"/>
    <lineage>
        <taxon>Bacteria</taxon>
        <taxon>Bacillati</taxon>
        <taxon>Bacillota</taxon>
        <taxon>Bacilli</taxon>
        <taxon>Bacillales</taxon>
        <taxon>Paenibacillaceae</taxon>
        <taxon>Paenibacillus</taxon>
    </lineage>
</organism>
<keyword evidence="7" id="KW-0479">Metal-binding</keyword>
<comment type="subcellular location">
    <subcellularLocation>
        <location evidence="2">Cell membrane</location>
        <topology evidence="2">Multi-pass membrane protein</topology>
    </subcellularLocation>
</comment>
<evidence type="ECO:0000256" key="6">
    <source>
        <dbReference type="ARBA" id="ARBA00022692"/>
    </source>
</evidence>
<feature type="transmembrane region" description="Helical" evidence="13">
    <location>
        <begin position="87"/>
        <end position="114"/>
    </location>
</feature>
<dbReference type="EMBL" id="BOVJ01000228">
    <property type="protein sequence ID" value="GIQ66932.1"/>
    <property type="molecule type" value="Genomic_DNA"/>
</dbReference>
<accession>A0ABQ4NFB7</accession>
<dbReference type="CDD" id="cd06158">
    <property type="entry name" value="S2P-M50_like_1"/>
    <property type="match status" value="1"/>
</dbReference>
<keyword evidence="4" id="KW-1003">Cell membrane</keyword>
<sequence>MERFLWYPLEDLPFIVIVLVLAFTVHEFAHAYSAYKFGDHTAYNAGRVTLDPRVHLDVLGTILILIAGFGWAKPVPVNPNRFKRPRLMGVIVSAVGPLSNLALAVLGIFAVYVLNETALLDAGSIGVRKALVHFSIT</sequence>
<dbReference type="PANTHER" id="PTHR35864:SF1">
    <property type="entry name" value="ZINC METALLOPROTEASE YWHC-RELATED"/>
    <property type="match status" value="1"/>
</dbReference>
<name>A0ABQ4NFB7_9BACL</name>
<gene>
    <name evidence="14" type="ORF">PACILC2_55000</name>
</gene>
<feature type="transmembrane region" description="Helical" evidence="13">
    <location>
        <begin position="12"/>
        <end position="34"/>
    </location>
</feature>
<evidence type="ECO:0000256" key="12">
    <source>
        <dbReference type="ARBA" id="ARBA00023136"/>
    </source>
</evidence>
<keyword evidence="10 13" id="KW-1133">Transmembrane helix</keyword>
<evidence type="ECO:0000256" key="1">
    <source>
        <dbReference type="ARBA" id="ARBA00001947"/>
    </source>
</evidence>
<dbReference type="Proteomes" id="UP000680304">
    <property type="component" value="Unassembled WGS sequence"/>
</dbReference>
<keyword evidence="6 13" id="KW-0812">Transmembrane</keyword>
<evidence type="ECO:0000256" key="13">
    <source>
        <dbReference type="SAM" id="Phobius"/>
    </source>
</evidence>
<evidence type="ECO:0000256" key="9">
    <source>
        <dbReference type="ARBA" id="ARBA00022833"/>
    </source>
</evidence>
<evidence type="ECO:0000256" key="8">
    <source>
        <dbReference type="ARBA" id="ARBA00022801"/>
    </source>
</evidence>
<evidence type="ECO:0000313" key="15">
    <source>
        <dbReference type="Proteomes" id="UP000680304"/>
    </source>
</evidence>
<evidence type="ECO:0000256" key="5">
    <source>
        <dbReference type="ARBA" id="ARBA00022670"/>
    </source>
</evidence>
<comment type="caution">
    <text evidence="14">The sequence shown here is derived from an EMBL/GenBank/DDBJ whole genome shotgun (WGS) entry which is preliminary data.</text>
</comment>
<evidence type="ECO:0000256" key="4">
    <source>
        <dbReference type="ARBA" id="ARBA00022475"/>
    </source>
</evidence>
<evidence type="ECO:0000256" key="10">
    <source>
        <dbReference type="ARBA" id="ARBA00022989"/>
    </source>
</evidence>
<dbReference type="InterPro" id="IPR044537">
    <property type="entry name" value="Rip2-like"/>
</dbReference>
<comment type="cofactor">
    <cofactor evidence="1">
        <name>Zn(2+)</name>
        <dbReference type="ChEBI" id="CHEBI:29105"/>
    </cofactor>
</comment>
<comment type="similarity">
    <text evidence="3">Belongs to the peptidase M50B family.</text>
</comment>
<evidence type="ECO:0000256" key="11">
    <source>
        <dbReference type="ARBA" id="ARBA00023049"/>
    </source>
</evidence>
<reference evidence="14 15" key="1">
    <citation type="submission" date="2021-04" db="EMBL/GenBank/DDBJ databases">
        <title>Draft genome sequence of Paenibacillus cisolokensis, LC2-13A.</title>
        <authorList>
            <person name="Uke A."/>
            <person name="Chhe C."/>
            <person name="Baramee S."/>
            <person name="Kosugi A."/>
        </authorList>
    </citation>
    <scope>NUCLEOTIDE SEQUENCE [LARGE SCALE GENOMIC DNA]</scope>
    <source>
        <strain evidence="14 15">LC2-13A</strain>
    </source>
</reference>